<evidence type="ECO:0008006" key="3">
    <source>
        <dbReference type="Google" id="ProtNLM"/>
    </source>
</evidence>
<dbReference type="EMBL" id="CP000527">
    <property type="protein sequence ID" value="ABM28544.1"/>
    <property type="molecule type" value="Genomic_DNA"/>
</dbReference>
<accession>A0A0H3A8H1</accession>
<dbReference type="SUPFAM" id="SSF53448">
    <property type="entry name" value="Nucleotide-diphospho-sugar transferases"/>
    <property type="match status" value="1"/>
</dbReference>
<dbReference type="InterPro" id="IPR029044">
    <property type="entry name" value="Nucleotide-diphossugar_trans"/>
</dbReference>
<evidence type="ECO:0000313" key="2">
    <source>
        <dbReference type="Proteomes" id="UP000009173"/>
    </source>
</evidence>
<organism evidence="1 2">
    <name type="scientific">Nitratidesulfovibrio vulgaris (strain DP4)</name>
    <name type="common">Desulfovibrio vulgaris</name>
    <dbReference type="NCBI Taxonomy" id="391774"/>
    <lineage>
        <taxon>Bacteria</taxon>
        <taxon>Pseudomonadati</taxon>
        <taxon>Thermodesulfobacteriota</taxon>
        <taxon>Desulfovibrionia</taxon>
        <taxon>Desulfovibrionales</taxon>
        <taxon>Desulfovibrionaceae</taxon>
        <taxon>Nitratidesulfovibrio</taxon>
    </lineage>
</organism>
<reference evidence="2" key="1">
    <citation type="journal article" date="2009" name="Environ. Microbiol.">
        <title>Contribution of mobile genetic elements to Desulfovibrio vulgaris genome plasticity.</title>
        <authorList>
            <person name="Walker C.B."/>
            <person name="Stolyar S."/>
            <person name="Chivian D."/>
            <person name="Pinel N."/>
            <person name="Gabster J.A."/>
            <person name="Dehal P.S."/>
            <person name="He Z."/>
            <person name="Yang Z.K."/>
            <person name="Yen H.C."/>
            <person name="Zhou J."/>
            <person name="Wall J.D."/>
            <person name="Hazen T.C."/>
            <person name="Arkin A.P."/>
            <person name="Stahl D.A."/>
        </authorList>
    </citation>
    <scope>NUCLEOTIDE SEQUENCE [LARGE SCALE GENOMIC DNA]</scope>
    <source>
        <strain evidence="2">DP4</strain>
    </source>
</reference>
<dbReference type="AlphaFoldDB" id="A0A0H3A8H1"/>
<protein>
    <recommendedName>
        <fullName evidence="3">Glycosyltransferase</fullName>
    </recommendedName>
</protein>
<dbReference type="RefSeq" id="WP_011792328.1">
    <property type="nucleotide sequence ID" value="NC_008751.1"/>
</dbReference>
<dbReference type="Gene3D" id="3.90.550.10">
    <property type="entry name" value="Spore Coat Polysaccharide Biosynthesis Protein SpsA, Chain A"/>
    <property type="match status" value="1"/>
</dbReference>
<gene>
    <name evidence="1" type="ordered locus">Dvul_1527</name>
</gene>
<dbReference type="KEGG" id="dvl:Dvul_1527"/>
<dbReference type="HOGENOM" id="CLU_1127969_0_0_7"/>
<evidence type="ECO:0000313" key="1">
    <source>
        <dbReference type="EMBL" id="ABM28544.1"/>
    </source>
</evidence>
<name>A0A0H3A8H1_NITV4</name>
<sequence length="248" mass="27413">MGEPVRILAVVLHYGDPALAAQVQEQLAGADSGLSGRVRVYDNAAPVSYPGAWRRATDNLYWAGALEDCVSLAREEGFTHLWFLNNDIEFVSRPPFMARAAAHLWRLGERLGHDVGVWAPAVLRSPYHPQMVHREGVAFSRVAVADGIAPVYALDCIEAIGGVDASDNPYGYGVDVWLSLRAHHAGWPVIVDHGVVVRHRHHTTARTLDGFLDTAGRAEDAYMTQRLGPAWRDAVRTMQQNIIHERIQ</sequence>
<proteinExistence type="predicted"/>
<dbReference type="Proteomes" id="UP000009173">
    <property type="component" value="Chromosome"/>
</dbReference>